<sequence length="133" mass="14066">MEDQGNRIAGAGAQIPERLRAVGPGWHPLLERLHAQLNVAVPGYRVTDVSEKLGGLRIHVTAGAQSVPDAAMALVAASVTEAAATCEFCGAVGQRARKDLPGGWIKTVCEPCHADWSVHKILIVSGAVRRRSL</sequence>
<organism evidence="1 2">
    <name type="scientific">Streptomyces sviceus (strain ATCC 29083 / DSM 924 / JCM 4929 / NBRC 13980 / NCIMB 11184 / NRRL 5439 / UC 5370)</name>
    <dbReference type="NCBI Taxonomy" id="463191"/>
    <lineage>
        <taxon>Bacteria</taxon>
        <taxon>Bacillati</taxon>
        <taxon>Actinomycetota</taxon>
        <taxon>Actinomycetes</taxon>
        <taxon>Kitasatosporales</taxon>
        <taxon>Streptomycetaceae</taxon>
        <taxon>Streptomyces</taxon>
    </lineage>
</organism>
<evidence type="ECO:0000313" key="1">
    <source>
        <dbReference type="EMBL" id="EDY55721.1"/>
    </source>
</evidence>
<proteinExistence type="predicted"/>
<dbReference type="HOGENOM" id="CLU_1905659_0_0_11"/>
<evidence type="ECO:0000313" key="2">
    <source>
        <dbReference type="Proteomes" id="UP000002785"/>
    </source>
</evidence>
<accession>B5HSB6</accession>
<dbReference type="AlphaFoldDB" id="B5HSB6"/>
<dbReference type="OrthoDB" id="5346627at2"/>
<reference evidence="1" key="1">
    <citation type="submission" date="2009-10" db="EMBL/GenBank/DDBJ databases">
        <title>The genome sequence of Streptomyces sviceus strain ATCC 29083.</title>
        <authorList>
            <consortium name="The Broad Institute Genome Sequencing Platform"/>
            <consortium name="Broad Institute Microbial Sequencing Center"/>
            <person name="Fischbach M."/>
            <person name="Godfrey P."/>
            <person name="Ward D."/>
            <person name="Young S."/>
            <person name="Zeng Q."/>
            <person name="Koehrsen M."/>
            <person name="Alvarado L."/>
            <person name="Berlin A.M."/>
            <person name="Bochicchio J."/>
            <person name="Borenstein D."/>
            <person name="Chapman S.B."/>
            <person name="Chen Z."/>
            <person name="Engels R."/>
            <person name="Freedman E."/>
            <person name="Gellesch M."/>
            <person name="Goldberg J."/>
            <person name="Griggs A."/>
            <person name="Gujja S."/>
            <person name="Heilman E.R."/>
            <person name="Heiman D.I."/>
            <person name="Hepburn T.A."/>
            <person name="Howarth C."/>
            <person name="Jen D."/>
            <person name="Larson L."/>
            <person name="Lewis B."/>
            <person name="Mehta T."/>
            <person name="Park D."/>
            <person name="Pearson M."/>
            <person name="Richards J."/>
            <person name="Roberts A."/>
            <person name="Saif S."/>
            <person name="Shea T.D."/>
            <person name="Shenoy N."/>
            <person name="Sisk P."/>
            <person name="Stolte C."/>
            <person name="Sykes S.N."/>
            <person name="Thomson T."/>
            <person name="Walk T."/>
            <person name="White J."/>
            <person name="Yandava C."/>
            <person name="Straight P."/>
            <person name="Clardy J."/>
            <person name="Hung D."/>
            <person name="Kolter R."/>
            <person name="Mekalanos J."/>
            <person name="Walker S."/>
            <person name="Walsh C.T."/>
            <person name="Wieland-Brown L.C."/>
            <person name="Haas B."/>
            <person name="Nusbaum C."/>
            <person name="Birren B."/>
        </authorList>
    </citation>
    <scope>NUCLEOTIDE SEQUENCE [LARGE SCALE GENOMIC DNA]</scope>
    <source>
        <strain evidence="1">ATCC 29083</strain>
    </source>
</reference>
<protein>
    <recommendedName>
        <fullName evidence="3">TraR/DksA family transcriptional regulator</fullName>
    </recommendedName>
</protein>
<gene>
    <name evidence="1" type="ORF">SSEG_02301</name>
</gene>
<keyword evidence="2" id="KW-1185">Reference proteome</keyword>
<evidence type="ECO:0008006" key="3">
    <source>
        <dbReference type="Google" id="ProtNLM"/>
    </source>
</evidence>
<name>B5HSB6_STRX2</name>
<dbReference type="Proteomes" id="UP000002785">
    <property type="component" value="Chromosome"/>
</dbReference>
<dbReference type="RefSeq" id="WP_007387224.1">
    <property type="nucleotide sequence ID" value="NZ_CM000951.1"/>
</dbReference>
<dbReference type="EMBL" id="CM000951">
    <property type="protein sequence ID" value="EDY55721.1"/>
    <property type="molecule type" value="Genomic_DNA"/>
</dbReference>